<reference evidence="1" key="1">
    <citation type="submission" date="2019-10" db="EMBL/GenBank/DDBJ databases">
        <title>Conservation and host-specific expression of non-tandemly repeated heterogenous ribosome RNA gene in arbuscular mycorrhizal fungi.</title>
        <authorList>
            <person name="Maeda T."/>
            <person name="Kobayashi Y."/>
            <person name="Nakagawa T."/>
            <person name="Ezawa T."/>
            <person name="Yamaguchi K."/>
            <person name="Bino T."/>
            <person name="Nishimoto Y."/>
            <person name="Shigenobu S."/>
            <person name="Kawaguchi M."/>
        </authorList>
    </citation>
    <scope>NUCLEOTIDE SEQUENCE</scope>
    <source>
        <strain evidence="1">HR1</strain>
    </source>
</reference>
<gene>
    <name evidence="1" type="ORF">RCL2_000676700</name>
</gene>
<sequence>MRLMHSGTVNNCAETTDCIKDQNLRSRCYFSNVPKNGQDRFKLLKDGKNGESYQRNVEKLKGIYFLAIKE</sequence>
<evidence type="ECO:0000313" key="1">
    <source>
        <dbReference type="EMBL" id="GES79465.1"/>
    </source>
</evidence>
<name>A0A8H3L3S5_9GLOM</name>
<proteinExistence type="predicted"/>
<comment type="caution">
    <text evidence="1">The sequence shown here is derived from an EMBL/GenBank/DDBJ whole genome shotgun (WGS) entry which is preliminary data.</text>
</comment>
<protein>
    <submittedName>
        <fullName evidence="1">Uncharacterized protein</fullName>
    </submittedName>
</protein>
<dbReference type="EMBL" id="BLAL01000044">
    <property type="protein sequence ID" value="GES79465.1"/>
    <property type="molecule type" value="Genomic_DNA"/>
</dbReference>
<evidence type="ECO:0000313" key="2">
    <source>
        <dbReference type="Proteomes" id="UP000615446"/>
    </source>
</evidence>
<dbReference type="AlphaFoldDB" id="A0A8H3L3S5"/>
<dbReference type="Proteomes" id="UP000615446">
    <property type="component" value="Unassembled WGS sequence"/>
</dbReference>
<organism evidence="1 2">
    <name type="scientific">Rhizophagus clarus</name>
    <dbReference type="NCBI Taxonomy" id="94130"/>
    <lineage>
        <taxon>Eukaryota</taxon>
        <taxon>Fungi</taxon>
        <taxon>Fungi incertae sedis</taxon>
        <taxon>Mucoromycota</taxon>
        <taxon>Glomeromycotina</taxon>
        <taxon>Glomeromycetes</taxon>
        <taxon>Glomerales</taxon>
        <taxon>Glomeraceae</taxon>
        <taxon>Rhizophagus</taxon>
    </lineage>
</organism>
<accession>A0A8H3L3S5</accession>